<keyword evidence="1" id="KW-1133">Transmembrane helix</keyword>
<sequence>MSKLFNSSVWQQYGYALAFLTSGLFALAGTLGFIDPFKTHQIALGNTGALGNILIWIGQKLSWLILFFVGFSGLLLCLDQATRTASAKA</sequence>
<keyword evidence="1" id="KW-0472">Membrane</keyword>
<name>A0A562PS45_9PSED</name>
<dbReference type="AlphaFoldDB" id="A0A562PS45"/>
<comment type="caution">
    <text evidence="2">The sequence shown here is derived from an EMBL/GenBank/DDBJ whole genome shotgun (WGS) entry which is preliminary data.</text>
</comment>
<evidence type="ECO:0000256" key="1">
    <source>
        <dbReference type="SAM" id="Phobius"/>
    </source>
</evidence>
<keyword evidence="3" id="KW-1185">Reference proteome</keyword>
<dbReference type="EMBL" id="VLKY01000024">
    <property type="protein sequence ID" value="TWI47281.1"/>
    <property type="molecule type" value="Genomic_DNA"/>
</dbReference>
<proteinExistence type="predicted"/>
<evidence type="ECO:0000313" key="2">
    <source>
        <dbReference type="EMBL" id="TWI47281.1"/>
    </source>
</evidence>
<feature type="transmembrane region" description="Helical" evidence="1">
    <location>
        <begin position="54"/>
        <end position="78"/>
    </location>
</feature>
<evidence type="ECO:0000313" key="3">
    <source>
        <dbReference type="Proteomes" id="UP000316905"/>
    </source>
</evidence>
<keyword evidence="1" id="KW-0812">Transmembrane</keyword>
<gene>
    <name evidence="2" type="ORF">IQ22_04345</name>
</gene>
<dbReference type="RefSeq" id="WP_145145714.1">
    <property type="nucleotide sequence ID" value="NZ_VLKY01000024.1"/>
</dbReference>
<dbReference type="Proteomes" id="UP000316905">
    <property type="component" value="Unassembled WGS sequence"/>
</dbReference>
<protein>
    <submittedName>
        <fullName evidence="2">Uncharacterized protein</fullName>
    </submittedName>
</protein>
<accession>A0A562PS45</accession>
<reference evidence="2 3" key="1">
    <citation type="journal article" date="2015" name="Stand. Genomic Sci.">
        <title>Genomic Encyclopedia of Bacterial and Archaeal Type Strains, Phase III: the genomes of soil and plant-associated and newly described type strains.</title>
        <authorList>
            <person name="Whitman W.B."/>
            <person name="Woyke T."/>
            <person name="Klenk H.P."/>
            <person name="Zhou Y."/>
            <person name="Lilburn T.G."/>
            <person name="Beck B.J."/>
            <person name="De Vos P."/>
            <person name="Vandamme P."/>
            <person name="Eisen J.A."/>
            <person name="Garrity G."/>
            <person name="Hugenholtz P."/>
            <person name="Kyrpides N.C."/>
        </authorList>
    </citation>
    <scope>NUCLEOTIDE SEQUENCE [LARGE SCALE GENOMIC DNA]</scope>
    <source>
        <strain evidence="2 3">CGMCC 1.6858</strain>
    </source>
</reference>
<organism evidence="2 3">
    <name type="scientific">Pseudomonas duriflava</name>
    <dbReference type="NCBI Taxonomy" id="459528"/>
    <lineage>
        <taxon>Bacteria</taxon>
        <taxon>Pseudomonadati</taxon>
        <taxon>Pseudomonadota</taxon>
        <taxon>Gammaproteobacteria</taxon>
        <taxon>Pseudomonadales</taxon>
        <taxon>Pseudomonadaceae</taxon>
        <taxon>Pseudomonas</taxon>
    </lineage>
</organism>
<feature type="transmembrane region" description="Helical" evidence="1">
    <location>
        <begin position="12"/>
        <end position="34"/>
    </location>
</feature>